<accession>A0A290ZB38</accession>
<name>A0A290ZB38_9PSEU</name>
<keyword evidence="3" id="KW-1185">Reference proteome</keyword>
<keyword evidence="1" id="KW-0472">Membrane</keyword>
<keyword evidence="1" id="KW-0812">Transmembrane</keyword>
<gene>
    <name evidence="2" type="ORF">CNX65_25735</name>
</gene>
<organism evidence="2 3">
    <name type="scientific">Actinosynnema pretiosum</name>
    <dbReference type="NCBI Taxonomy" id="42197"/>
    <lineage>
        <taxon>Bacteria</taxon>
        <taxon>Bacillati</taxon>
        <taxon>Actinomycetota</taxon>
        <taxon>Actinomycetes</taxon>
        <taxon>Pseudonocardiales</taxon>
        <taxon>Pseudonocardiaceae</taxon>
        <taxon>Actinosynnema</taxon>
    </lineage>
</organism>
<evidence type="ECO:0008006" key="4">
    <source>
        <dbReference type="Google" id="ProtNLM"/>
    </source>
</evidence>
<proteinExistence type="predicted"/>
<dbReference type="PANTHER" id="PTHR38441:SF1">
    <property type="entry name" value="MEMBRANE PROTEIN"/>
    <property type="match status" value="1"/>
</dbReference>
<dbReference type="AlphaFoldDB" id="A0A290ZB38"/>
<dbReference type="RefSeq" id="WP_096496064.1">
    <property type="nucleotide sequence ID" value="NZ_CP023445.1"/>
</dbReference>
<dbReference type="InterPro" id="IPR007436">
    <property type="entry name" value="DUF485"/>
</dbReference>
<keyword evidence="1" id="KW-1133">Transmembrane helix</keyword>
<dbReference type="PANTHER" id="PTHR38441">
    <property type="entry name" value="INTEGRAL MEMBRANE PROTEIN-RELATED"/>
    <property type="match status" value="1"/>
</dbReference>
<evidence type="ECO:0000256" key="1">
    <source>
        <dbReference type="SAM" id="Phobius"/>
    </source>
</evidence>
<dbReference type="KEGG" id="apre:CNX65_25735"/>
<dbReference type="EMBL" id="CP023445">
    <property type="protein sequence ID" value="ATE56250.1"/>
    <property type="molecule type" value="Genomic_DNA"/>
</dbReference>
<dbReference type="Proteomes" id="UP000218505">
    <property type="component" value="Chromosome"/>
</dbReference>
<dbReference type="Pfam" id="PF04341">
    <property type="entry name" value="DUF485"/>
    <property type="match status" value="1"/>
</dbReference>
<evidence type="ECO:0000313" key="3">
    <source>
        <dbReference type="Proteomes" id="UP000218505"/>
    </source>
</evidence>
<evidence type="ECO:0000313" key="2">
    <source>
        <dbReference type="EMBL" id="ATE56250.1"/>
    </source>
</evidence>
<reference evidence="2" key="1">
    <citation type="submission" date="2017-09" db="EMBL/GenBank/DDBJ databases">
        <title>Complete Genome Sequence of ansamitocin-producing Bacterium Actinosynnema pretiosum X47.</title>
        <authorList>
            <person name="Cao G."/>
            <person name="Zong G."/>
            <person name="Zhong C."/>
            <person name="Fu J."/>
        </authorList>
    </citation>
    <scope>NUCLEOTIDE SEQUENCE [LARGE SCALE GENOMIC DNA]</scope>
    <source>
        <strain evidence="2">X47</strain>
    </source>
</reference>
<feature type="transmembrane region" description="Helical" evidence="1">
    <location>
        <begin position="58"/>
        <end position="78"/>
    </location>
</feature>
<protein>
    <recommendedName>
        <fullName evidence="4">DUF485 domain-containing protein</fullName>
    </recommendedName>
</protein>
<sequence>MTKAFPPPVESRYQRADARGFATFDDPAPALLVDEDGNPDYVAIQQSEDFRELRRRTALFVVPAILGFLAWYLAYVGLSAFAPDFMATRVFGVVNVGLLLGLLQFVTTIALTLGYSRYARLRLDPRVAAVRELTDEDGI</sequence>
<feature type="transmembrane region" description="Helical" evidence="1">
    <location>
        <begin position="90"/>
        <end position="113"/>
    </location>
</feature>